<gene>
    <name evidence="14" type="ordered locus">MCP_1436</name>
</gene>
<dbReference type="Proteomes" id="UP000001882">
    <property type="component" value="Chromosome"/>
</dbReference>
<keyword evidence="15" id="KW-1185">Reference proteome</keyword>
<keyword evidence="10 12" id="KW-0472">Membrane</keyword>
<feature type="domain" description="Ion transport" evidence="13">
    <location>
        <begin position="27"/>
        <end position="243"/>
    </location>
</feature>
<feature type="transmembrane region" description="Helical" evidence="12">
    <location>
        <begin position="159"/>
        <end position="181"/>
    </location>
</feature>
<keyword evidence="8 12" id="KW-1133">Transmembrane helix</keyword>
<dbReference type="PATRIC" id="fig|304371.9.peg.1472"/>
<dbReference type="PANTHER" id="PTHR11537">
    <property type="entry name" value="VOLTAGE-GATED POTASSIUM CHANNEL"/>
    <property type="match status" value="1"/>
</dbReference>
<keyword evidence="3" id="KW-0633">Potassium transport</keyword>
<evidence type="ECO:0000313" key="14">
    <source>
        <dbReference type="EMBL" id="BAI61508.1"/>
    </source>
</evidence>
<keyword evidence="2" id="KW-0813">Transport</keyword>
<name>D1YYI6_METPS</name>
<keyword evidence="4 12" id="KW-0812">Transmembrane</keyword>
<dbReference type="Pfam" id="PF00520">
    <property type="entry name" value="Ion_trans"/>
    <property type="match status" value="1"/>
</dbReference>
<keyword evidence="9" id="KW-0406">Ion transport</keyword>
<evidence type="ECO:0000256" key="2">
    <source>
        <dbReference type="ARBA" id="ARBA00022448"/>
    </source>
</evidence>
<dbReference type="Gene3D" id="1.10.287.70">
    <property type="match status" value="1"/>
</dbReference>
<organism evidence="14 15">
    <name type="scientific">Methanocella paludicola (strain DSM 17711 / JCM 13418 / NBRC 101707 / SANAE)</name>
    <dbReference type="NCBI Taxonomy" id="304371"/>
    <lineage>
        <taxon>Archaea</taxon>
        <taxon>Methanobacteriati</taxon>
        <taxon>Methanobacteriota</taxon>
        <taxon>Stenosarchaea group</taxon>
        <taxon>Methanomicrobia</taxon>
        <taxon>Methanocellales</taxon>
        <taxon>Methanocellaceae</taxon>
        <taxon>Methanocella</taxon>
    </lineage>
</organism>
<dbReference type="PANTHER" id="PTHR11537:SF254">
    <property type="entry name" value="POTASSIUM VOLTAGE-GATED CHANNEL PROTEIN SHAB"/>
    <property type="match status" value="1"/>
</dbReference>
<keyword evidence="5" id="KW-0631">Potassium channel</keyword>
<reference evidence="14 15" key="2">
    <citation type="journal article" date="2008" name="Int. J. Syst. Evol. Microbiol.">
        <title>Methanocella paludicola gen. nov., sp. nov., a methane-producing archaeon, the first isolate of the lineage 'Rice Cluster I', and proposal of the new archaeal order Methanocellales ord. nov.</title>
        <authorList>
            <person name="Sakai S."/>
            <person name="Imachi H."/>
            <person name="Hanada S."/>
            <person name="Ohashi A."/>
            <person name="Harada H."/>
            <person name="Kamagata Y."/>
        </authorList>
    </citation>
    <scope>NUCLEOTIDE SEQUENCE [LARGE SCALE GENOMIC DNA]</scope>
    <source>
        <strain evidence="15">DSM 17711 / JCM 13418 / NBRC 101707 / SANAE</strain>
    </source>
</reference>
<dbReference type="GeneID" id="8681392"/>
<feature type="transmembrane region" description="Helical" evidence="12">
    <location>
        <begin position="221"/>
        <end position="245"/>
    </location>
</feature>
<evidence type="ECO:0000256" key="1">
    <source>
        <dbReference type="ARBA" id="ARBA00004141"/>
    </source>
</evidence>
<evidence type="ECO:0000256" key="7">
    <source>
        <dbReference type="ARBA" id="ARBA00022958"/>
    </source>
</evidence>
<evidence type="ECO:0000313" key="15">
    <source>
        <dbReference type="Proteomes" id="UP000001882"/>
    </source>
</evidence>
<keyword evidence="6" id="KW-0851">Voltage-gated channel</keyword>
<dbReference type="InterPro" id="IPR028325">
    <property type="entry name" value="VG_K_chnl"/>
</dbReference>
<dbReference type="GO" id="GO:0005249">
    <property type="term" value="F:voltage-gated potassium channel activity"/>
    <property type="evidence" value="ECO:0007669"/>
    <property type="project" value="InterPro"/>
</dbReference>
<keyword evidence="11" id="KW-0407">Ion channel</keyword>
<keyword evidence="7" id="KW-0630">Potassium</keyword>
<dbReference type="RefSeq" id="WP_012900187.1">
    <property type="nucleotide sequence ID" value="NC_013665.1"/>
</dbReference>
<dbReference type="EMBL" id="AP011532">
    <property type="protein sequence ID" value="BAI61508.1"/>
    <property type="molecule type" value="Genomic_DNA"/>
</dbReference>
<dbReference type="SUPFAM" id="SSF81324">
    <property type="entry name" value="Voltage-gated potassium channels"/>
    <property type="match status" value="1"/>
</dbReference>
<dbReference type="InterPro" id="IPR005821">
    <property type="entry name" value="Ion_trans_dom"/>
</dbReference>
<reference evidence="14 15" key="1">
    <citation type="journal article" date="2007" name="Appl. Environ. Microbiol.">
        <title>Isolation of key methanogens for global methane emission from rice paddy fields: a novel isolate affiliated with the clone cluster rice cluster I.</title>
        <authorList>
            <person name="Sakai S."/>
            <person name="Imachi H."/>
            <person name="Sekiguchi Y."/>
            <person name="Ohashi A."/>
            <person name="Harada H."/>
            <person name="Kamagata Y."/>
        </authorList>
    </citation>
    <scope>NUCLEOTIDE SEQUENCE [LARGE SCALE GENOMIC DNA]</scope>
    <source>
        <strain evidence="15">DSM 17711 / JCM 13418 / NBRC 101707 / SANAE</strain>
    </source>
</reference>
<evidence type="ECO:0000256" key="11">
    <source>
        <dbReference type="ARBA" id="ARBA00023303"/>
    </source>
</evidence>
<evidence type="ECO:0000256" key="4">
    <source>
        <dbReference type="ARBA" id="ARBA00022692"/>
    </source>
</evidence>
<evidence type="ECO:0000256" key="10">
    <source>
        <dbReference type="ARBA" id="ARBA00023136"/>
    </source>
</evidence>
<comment type="subcellular location">
    <subcellularLocation>
        <location evidence="1">Membrane</location>
        <topology evidence="1">Multi-pass membrane protein</topology>
    </subcellularLocation>
</comment>
<dbReference type="PRINTS" id="PR00169">
    <property type="entry name" value="KCHANNEL"/>
</dbReference>
<proteinExistence type="predicted"/>
<evidence type="ECO:0000256" key="3">
    <source>
        <dbReference type="ARBA" id="ARBA00022538"/>
    </source>
</evidence>
<evidence type="ECO:0000259" key="13">
    <source>
        <dbReference type="Pfam" id="PF00520"/>
    </source>
</evidence>
<dbReference type="GO" id="GO:0001508">
    <property type="term" value="P:action potential"/>
    <property type="evidence" value="ECO:0007669"/>
    <property type="project" value="TreeGrafter"/>
</dbReference>
<dbReference type="Gene3D" id="1.20.120.350">
    <property type="entry name" value="Voltage-gated potassium channels. Chain C"/>
    <property type="match status" value="1"/>
</dbReference>
<dbReference type="InParanoid" id="D1YYI6"/>
<evidence type="ECO:0000256" key="8">
    <source>
        <dbReference type="ARBA" id="ARBA00022989"/>
    </source>
</evidence>
<feature type="transmembrane region" description="Helical" evidence="12">
    <location>
        <begin position="98"/>
        <end position="125"/>
    </location>
</feature>
<evidence type="ECO:0000256" key="12">
    <source>
        <dbReference type="SAM" id="Phobius"/>
    </source>
</evidence>
<dbReference type="GO" id="GO:0008076">
    <property type="term" value="C:voltage-gated potassium channel complex"/>
    <property type="evidence" value="ECO:0007669"/>
    <property type="project" value="InterPro"/>
</dbReference>
<feature type="transmembrane region" description="Helical" evidence="12">
    <location>
        <begin position="25"/>
        <end position="44"/>
    </location>
</feature>
<protein>
    <submittedName>
        <fullName evidence="14">Ion transport protein</fullName>
    </submittedName>
</protein>
<dbReference type="KEGG" id="mpd:MCP_1436"/>
<evidence type="ECO:0000256" key="6">
    <source>
        <dbReference type="ARBA" id="ARBA00022882"/>
    </source>
</evidence>
<dbReference type="OrthoDB" id="56871at2157"/>
<dbReference type="STRING" id="304371.MCP_1436"/>
<dbReference type="eggNOG" id="arCOG01964">
    <property type="taxonomic scope" value="Archaea"/>
</dbReference>
<reference evidence="15" key="3">
    <citation type="journal article" date="2011" name="PLoS ONE">
        <title>Genome sequence of a mesophilic hydrogenotrophic methanogen Methanocella paludicola, the first cultivated representative of the order Methanocellales.</title>
        <authorList>
            <person name="Sakai S."/>
            <person name="Takaki Y."/>
            <person name="Shimamura S."/>
            <person name="Sekine M."/>
            <person name="Tajima T."/>
            <person name="Kosugi H."/>
            <person name="Ichikawa N."/>
            <person name="Tasumi E."/>
            <person name="Hiraki A.T."/>
            <person name="Shimizu A."/>
            <person name="Kato Y."/>
            <person name="Nishiko R."/>
            <person name="Mori K."/>
            <person name="Fujita N."/>
            <person name="Imachi H."/>
            <person name="Takai K."/>
        </authorList>
    </citation>
    <scope>NUCLEOTIDE SEQUENCE [LARGE SCALE GENOMIC DNA]</scope>
    <source>
        <strain evidence="15">DSM 17711 / JCM 13418 / NBRC 101707 / SANAE</strain>
    </source>
</reference>
<evidence type="ECO:0000256" key="9">
    <source>
        <dbReference type="ARBA" id="ARBA00023065"/>
    </source>
</evidence>
<dbReference type="InterPro" id="IPR027359">
    <property type="entry name" value="Volt_channel_dom_sf"/>
</dbReference>
<evidence type="ECO:0000256" key="5">
    <source>
        <dbReference type="ARBA" id="ARBA00022826"/>
    </source>
</evidence>
<sequence>MRPGLKARVYDILNIKDPDDPATVLANYFLVTLIVLNIVVFFLMTFERIFTLHPSFFTAFEVFSVGVFTIEYILRVWSCDLDPEYRQPLRGRLKYMSTNVLAIADLLAILPFYLPFIGTFDLIFLRALRLFRLFRVFKLARYSDSMDIIERVLRRQKEYILLTFAIQFVLLLISAGIMYYLEHDAQPQKFATIFDAMWWGLIPMTGVGYGDVFPVTPEGKAVGGLLTFIGVVVSALPIGVIAAGLEIELNKEAREMGKNKIKKAVMYAGKKRNL</sequence>
<accession>D1YYI6</accession>
<dbReference type="AlphaFoldDB" id="D1YYI6"/>